<proteinExistence type="predicted"/>
<reference evidence="2" key="1">
    <citation type="submission" date="2020-05" db="EMBL/GenBank/DDBJ databases">
        <authorList>
            <person name="Chiriac C."/>
            <person name="Salcher M."/>
            <person name="Ghai R."/>
            <person name="Kavagutti S V."/>
        </authorList>
    </citation>
    <scope>NUCLEOTIDE SEQUENCE</scope>
</reference>
<organism evidence="2">
    <name type="scientific">freshwater metagenome</name>
    <dbReference type="NCBI Taxonomy" id="449393"/>
    <lineage>
        <taxon>unclassified sequences</taxon>
        <taxon>metagenomes</taxon>
        <taxon>ecological metagenomes</taxon>
    </lineage>
</organism>
<dbReference type="AlphaFoldDB" id="A0A6J6ELP0"/>
<feature type="region of interest" description="Disordered" evidence="1">
    <location>
        <begin position="1"/>
        <end position="58"/>
    </location>
</feature>
<gene>
    <name evidence="2" type="ORF">UFOPK1683_00950</name>
</gene>
<feature type="compositionally biased region" description="Polar residues" evidence="1">
    <location>
        <begin position="20"/>
        <end position="36"/>
    </location>
</feature>
<evidence type="ECO:0000313" key="2">
    <source>
        <dbReference type="EMBL" id="CAB4576074.1"/>
    </source>
</evidence>
<evidence type="ECO:0000256" key="1">
    <source>
        <dbReference type="SAM" id="MobiDB-lite"/>
    </source>
</evidence>
<protein>
    <submittedName>
        <fullName evidence="2">Unannotated protein</fullName>
    </submittedName>
</protein>
<accession>A0A6J6ELP0</accession>
<dbReference type="EMBL" id="CAEZTL010000118">
    <property type="protein sequence ID" value="CAB4576074.1"/>
    <property type="molecule type" value="Genomic_DNA"/>
</dbReference>
<sequence>MTVIEKDLMPSPKPTVKPTPRTSGQPKPNSNISNQPAPKKSAPLEIKPKTTGPKAKFDVKNLKPGQKIKVTVKTGGNTR</sequence>
<name>A0A6J6ELP0_9ZZZZ</name>